<dbReference type="SUPFAM" id="SSF54909">
    <property type="entry name" value="Dimeric alpha+beta barrel"/>
    <property type="match status" value="1"/>
</dbReference>
<dbReference type="Gene3D" id="3.30.70.100">
    <property type="match status" value="1"/>
</dbReference>
<evidence type="ECO:0000313" key="2">
    <source>
        <dbReference type="EMBL" id="GAA1262200.1"/>
    </source>
</evidence>
<dbReference type="RefSeq" id="WP_344445185.1">
    <property type="nucleotide sequence ID" value="NZ_BAAALF010000150.1"/>
</dbReference>
<proteinExistence type="predicted"/>
<keyword evidence="2" id="KW-0560">Oxidoreductase</keyword>
<keyword evidence="3" id="KW-1185">Reference proteome</keyword>
<reference evidence="2 3" key="1">
    <citation type="journal article" date="2019" name="Int. J. Syst. Evol. Microbiol.">
        <title>The Global Catalogue of Microorganisms (GCM) 10K type strain sequencing project: providing services to taxonomists for standard genome sequencing and annotation.</title>
        <authorList>
            <consortium name="The Broad Institute Genomics Platform"/>
            <consortium name="The Broad Institute Genome Sequencing Center for Infectious Disease"/>
            <person name="Wu L."/>
            <person name="Ma J."/>
        </authorList>
    </citation>
    <scope>NUCLEOTIDE SEQUENCE [LARGE SCALE GENOMIC DNA]</scope>
    <source>
        <strain evidence="2 3">JCM 13004</strain>
    </source>
</reference>
<sequence>MPTEVRVLVYQVATTDEEVAAVRAAYQEVSERLSKVPGMLGNELLRRSHDPSSLVVVSRWASLAAFEQWEAGAEHRDDTAALRPYRDHRVGNPFAIYTVEDAF</sequence>
<dbReference type="InterPro" id="IPR011008">
    <property type="entry name" value="Dimeric_a/b-barrel"/>
</dbReference>
<protein>
    <submittedName>
        <fullName evidence="2">Antibiotic biosynthesis monooxygenase</fullName>
    </submittedName>
</protein>
<keyword evidence="2" id="KW-0503">Monooxygenase</keyword>
<evidence type="ECO:0000313" key="3">
    <source>
        <dbReference type="Proteomes" id="UP001500037"/>
    </source>
</evidence>
<dbReference type="GO" id="GO:0004497">
    <property type="term" value="F:monooxygenase activity"/>
    <property type="evidence" value="ECO:0007669"/>
    <property type="project" value="UniProtKB-KW"/>
</dbReference>
<dbReference type="PROSITE" id="PS51725">
    <property type="entry name" value="ABM"/>
    <property type="match status" value="1"/>
</dbReference>
<accession>A0ABN1WSL0</accession>
<dbReference type="Pfam" id="PF03992">
    <property type="entry name" value="ABM"/>
    <property type="match status" value="1"/>
</dbReference>
<dbReference type="Proteomes" id="UP001500037">
    <property type="component" value="Unassembled WGS sequence"/>
</dbReference>
<gene>
    <name evidence="2" type="ORF">GCM10009665_59810</name>
</gene>
<feature type="domain" description="ABM" evidence="1">
    <location>
        <begin position="6"/>
        <end position="94"/>
    </location>
</feature>
<comment type="caution">
    <text evidence="2">The sequence shown here is derived from an EMBL/GenBank/DDBJ whole genome shotgun (WGS) entry which is preliminary data.</text>
</comment>
<evidence type="ECO:0000259" key="1">
    <source>
        <dbReference type="PROSITE" id="PS51725"/>
    </source>
</evidence>
<name>A0ABN1WSL0_9ACTN</name>
<organism evidence="2 3">
    <name type="scientific">Kitasatospora nipponensis</name>
    <dbReference type="NCBI Taxonomy" id="258049"/>
    <lineage>
        <taxon>Bacteria</taxon>
        <taxon>Bacillati</taxon>
        <taxon>Actinomycetota</taxon>
        <taxon>Actinomycetes</taxon>
        <taxon>Kitasatosporales</taxon>
        <taxon>Streptomycetaceae</taxon>
        <taxon>Kitasatospora</taxon>
    </lineage>
</organism>
<dbReference type="InterPro" id="IPR007138">
    <property type="entry name" value="ABM_dom"/>
</dbReference>
<dbReference type="EMBL" id="BAAALF010000150">
    <property type="protein sequence ID" value="GAA1262200.1"/>
    <property type="molecule type" value="Genomic_DNA"/>
</dbReference>